<protein>
    <submittedName>
        <fullName evidence="1">Uncharacterized protein</fullName>
    </submittedName>
</protein>
<comment type="caution">
    <text evidence="1">The sequence shown here is derived from an EMBL/GenBank/DDBJ whole genome shotgun (WGS) entry which is preliminary data.</text>
</comment>
<dbReference type="InterPro" id="IPR011202">
    <property type="entry name" value="UCP014677"/>
</dbReference>
<dbReference type="Pfam" id="PF13289">
    <property type="entry name" value="SIR2_2"/>
    <property type="match status" value="1"/>
</dbReference>
<dbReference type="RefSeq" id="WP_172586038.1">
    <property type="nucleotide sequence ID" value="NZ_BLAN01000073.1"/>
</dbReference>
<evidence type="ECO:0000313" key="1">
    <source>
        <dbReference type="EMBL" id="GET08563.1"/>
    </source>
</evidence>
<dbReference type="EMBL" id="BLAN01000073">
    <property type="protein sequence ID" value="GET08563.1"/>
    <property type="molecule type" value="Genomic_DNA"/>
</dbReference>
<accession>A0A6F9XTG0</accession>
<dbReference type="PIRSF" id="PIRSF014677">
    <property type="entry name" value="UCP014677"/>
    <property type="match status" value="1"/>
</dbReference>
<dbReference type="AlphaFoldDB" id="A0A6F9XTG0"/>
<organism evidence="1">
    <name type="scientific">Ligilactobacillus agilis</name>
    <dbReference type="NCBI Taxonomy" id="1601"/>
    <lineage>
        <taxon>Bacteria</taxon>
        <taxon>Bacillati</taxon>
        <taxon>Bacillota</taxon>
        <taxon>Bacilli</taxon>
        <taxon>Lactobacillales</taxon>
        <taxon>Lactobacillaceae</taxon>
        <taxon>Ligilactobacillus</taxon>
    </lineage>
</organism>
<reference evidence="1" key="1">
    <citation type="submission" date="2019-10" db="EMBL/GenBank/DDBJ databases">
        <title>Lactobacillus agilis SY111 Whole Genome Sequencing Project.</title>
        <authorList>
            <person name="Suzuki S."/>
            <person name="Endo A."/>
            <person name="Maeno S."/>
            <person name="Shiwa Y."/>
            <person name="Matsutani M."/>
            <person name="Kajikawa A."/>
        </authorList>
    </citation>
    <scope>NUCLEOTIDE SEQUENCE</scope>
    <source>
        <strain evidence="1">SY111</strain>
    </source>
</reference>
<sequence>MDFLENMKQNNQFPIIFIGSGITQRYFSNAPTWDKLLQMLWGEIDTTKTYFARYKELQNEFGKDTFKIYTTLADELEMIFDDQFLDGKIKLENLTPEKAHNNQISPFKTKIAAIFSTLIQRKKNADELKAFKAMLAKSRLIVTTNYDDFIEKQLNNAIKIRIGNQGLFESAGDLNELYKIHGSVKDPNSIMITSADYEKMKRTSAIVNAKILSLLTESPILFIGYSLTDKNIQSLLSDLAENMPYPIEKAAKRIGVVQYEQGQPEIVETMRNTDYGVHYTQLSTDNFAAVYSAVSKIDQGFSPLEISKYKNAFKQILDIKGQSGELKQVLTSFVNLEDLPHELKKKNLVVALGDERYLYKFPDYVDYIKAYFLEENPIPREVAIKFIISMPAQSPLPISKYLKQDMDLSGNARKKLNKRLSKFATLADIQEKVSVAKKTEGKLRGYSGKSAVEIFKMKDDIKATAKLAFFIKHIKEIDAEALVNYLLKNEGDNFLKETNTRKLFMAYSLLTEKIFDKV</sequence>
<proteinExistence type="predicted"/>
<dbReference type="Proteomes" id="UP000494178">
    <property type="component" value="Unassembled WGS sequence"/>
</dbReference>
<name>A0A6F9XTG0_9LACO</name>
<gene>
    <name evidence="1" type="ORF">SY111_11870</name>
</gene>